<protein>
    <submittedName>
        <fullName evidence="1">Uncharacterized protein</fullName>
    </submittedName>
</protein>
<evidence type="ECO:0000313" key="1">
    <source>
        <dbReference type="EMBL" id="OLY78615.1"/>
    </source>
</evidence>
<accession>A0A1R0GNZ8</accession>
<keyword evidence="2" id="KW-1185">Reference proteome</keyword>
<dbReference type="OrthoDB" id="683469at2759"/>
<name>A0A1R0GNZ8_9FUNG</name>
<gene>
    <name evidence="1" type="ORF">AYI68_g7331</name>
</gene>
<evidence type="ECO:0000313" key="2">
    <source>
        <dbReference type="Proteomes" id="UP000187455"/>
    </source>
</evidence>
<proteinExistence type="predicted"/>
<sequence>MGKIESILAKFRDKTPGSNIVFAKKNGRFSGIFLFSYLCIEYAKNYIPIISLEAYHLKSRYQGAILMDSMMQGSGKILPISFGV</sequence>
<dbReference type="Proteomes" id="UP000187455">
    <property type="component" value="Unassembled WGS sequence"/>
</dbReference>
<organism evidence="1 2">
    <name type="scientific">Smittium mucronatum</name>
    <dbReference type="NCBI Taxonomy" id="133383"/>
    <lineage>
        <taxon>Eukaryota</taxon>
        <taxon>Fungi</taxon>
        <taxon>Fungi incertae sedis</taxon>
        <taxon>Zoopagomycota</taxon>
        <taxon>Kickxellomycotina</taxon>
        <taxon>Harpellomycetes</taxon>
        <taxon>Harpellales</taxon>
        <taxon>Legeriomycetaceae</taxon>
        <taxon>Smittium</taxon>
    </lineage>
</organism>
<dbReference type="EMBL" id="LSSL01005938">
    <property type="protein sequence ID" value="OLY78615.1"/>
    <property type="molecule type" value="Genomic_DNA"/>
</dbReference>
<dbReference type="AlphaFoldDB" id="A0A1R0GNZ8"/>
<comment type="caution">
    <text evidence="1">The sequence shown here is derived from an EMBL/GenBank/DDBJ whole genome shotgun (WGS) entry which is preliminary data.</text>
</comment>
<reference evidence="1 2" key="1">
    <citation type="journal article" date="2016" name="Mol. Biol. Evol.">
        <title>Genome-Wide Survey of Gut Fungi (Harpellales) Reveals the First Horizontally Transferred Ubiquitin Gene from a Mosquito Host.</title>
        <authorList>
            <person name="Wang Y."/>
            <person name="White M.M."/>
            <person name="Kvist S."/>
            <person name="Moncalvo J.M."/>
        </authorList>
    </citation>
    <scope>NUCLEOTIDE SEQUENCE [LARGE SCALE GENOMIC DNA]</scope>
    <source>
        <strain evidence="1 2">ALG-7-W6</strain>
    </source>
</reference>